<dbReference type="Pfam" id="PF00069">
    <property type="entry name" value="Pkinase"/>
    <property type="match status" value="1"/>
</dbReference>
<dbReference type="PROSITE" id="PS50011">
    <property type="entry name" value="PROTEIN_KINASE_DOM"/>
    <property type="match status" value="1"/>
</dbReference>
<comment type="caution">
    <text evidence="16">The sequence shown here is derived from an EMBL/GenBank/DDBJ whole genome shotgun (WGS) entry which is preliminary data.</text>
</comment>
<dbReference type="PANTHER" id="PTHR22984">
    <property type="entry name" value="SERINE/THREONINE-PROTEIN KINASE PIM"/>
    <property type="match status" value="1"/>
</dbReference>
<comment type="similarity">
    <text evidence="2">Belongs to the protein kinase superfamily. CAMK Ser/Thr protein kinase family. PIM subfamily.</text>
</comment>
<comment type="catalytic activity">
    <reaction evidence="10">
        <text>L-threonyl-[protein] + ATP = O-phospho-L-threonyl-[protein] + ADP + H(+)</text>
        <dbReference type="Rhea" id="RHEA:46608"/>
        <dbReference type="Rhea" id="RHEA-COMP:11060"/>
        <dbReference type="Rhea" id="RHEA-COMP:11605"/>
        <dbReference type="ChEBI" id="CHEBI:15378"/>
        <dbReference type="ChEBI" id="CHEBI:30013"/>
        <dbReference type="ChEBI" id="CHEBI:30616"/>
        <dbReference type="ChEBI" id="CHEBI:61977"/>
        <dbReference type="ChEBI" id="CHEBI:456216"/>
        <dbReference type="EC" id="2.7.11.1"/>
    </reaction>
</comment>
<evidence type="ECO:0000259" key="15">
    <source>
        <dbReference type="PROSITE" id="PS50011"/>
    </source>
</evidence>
<keyword evidence="8 12" id="KW-0067">ATP-binding</keyword>
<evidence type="ECO:0000256" key="11">
    <source>
        <dbReference type="ARBA" id="ARBA00048679"/>
    </source>
</evidence>
<dbReference type="InterPro" id="IPR051138">
    <property type="entry name" value="PIM_Ser/Thr_kinase"/>
</dbReference>
<dbReference type="PROSITE" id="PS00107">
    <property type="entry name" value="PROTEIN_KINASE_ATP"/>
    <property type="match status" value="1"/>
</dbReference>
<dbReference type="InterPro" id="IPR008271">
    <property type="entry name" value="Ser/Thr_kinase_AS"/>
</dbReference>
<feature type="domain" description="Protein kinase" evidence="15">
    <location>
        <begin position="172"/>
        <end position="424"/>
    </location>
</feature>
<keyword evidence="6 12" id="KW-0547">Nucleotide-binding</keyword>
<keyword evidence="5" id="KW-0808">Transferase</keyword>
<evidence type="ECO:0000256" key="3">
    <source>
        <dbReference type="ARBA" id="ARBA00012513"/>
    </source>
</evidence>
<accession>A0A8K1FWR9</accession>
<proteinExistence type="inferred from homology"/>
<evidence type="ECO:0000256" key="1">
    <source>
        <dbReference type="ARBA" id="ARBA00001946"/>
    </source>
</evidence>
<comment type="cofactor">
    <cofactor evidence="1">
        <name>Mg(2+)</name>
        <dbReference type="ChEBI" id="CHEBI:18420"/>
    </cofactor>
</comment>
<dbReference type="GO" id="GO:0005524">
    <property type="term" value="F:ATP binding"/>
    <property type="evidence" value="ECO:0007669"/>
    <property type="project" value="UniProtKB-UniRule"/>
</dbReference>
<keyword evidence="7" id="KW-0418">Kinase</keyword>
<evidence type="ECO:0000256" key="10">
    <source>
        <dbReference type="ARBA" id="ARBA00047899"/>
    </source>
</evidence>
<dbReference type="EMBL" id="SWJQ01002647">
    <property type="protein sequence ID" value="TRZ06307.1"/>
    <property type="molecule type" value="Genomic_DNA"/>
</dbReference>
<keyword evidence="17" id="KW-1185">Reference proteome</keyword>
<evidence type="ECO:0000313" key="17">
    <source>
        <dbReference type="Proteomes" id="UP000796761"/>
    </source>
</evidence>
<feature type="compositionally biased region" description="Polar residues" evidence="14">
    <location>
        <begin position="54"/>
        <end position="71"/>
    </location>
</feature>
<keyword evidence="9" id="KW-0460">Magnesium</keyword>
<dbReference type="AlphaFoldDB" id="A0A8K1FWR9"/>
<dbReference type="GO" id="GO:0005737">
    <property type="term" value="C:cytoplasm"/>
    <property type="evidence" value="ECO:0007669"/>
    <property type="project" value="TreeGrafter"/>
</dbReference>
<dbReference type="PANTHER" id="PTHR22984:SF29">
    <property type="entry name" value="SERINE_THREONINE-PROTEIN KINASE PIM-1"/>
    <property type="match status" value="1"/>
</dbReference>
<evidence type="ECO:0000256" key="5">
    <source>
        <dbReference type="ARBA" id="ARBA00022679"/>
    </source>
</evidence>
<organism evidence="16 17">
    <name type="scientific">Zosterops borbonicus</name>
    <dbReference type="NCBI Taxonomy" id="364589"/>
    <lineage>
        <taxon>Eukaryota</taxon>
        <taxon>Metazoa</taxon>
        <taxon>Chordata</taxon>
        <taxon>Craniata</taxon>
        <taxon>Vertebrata</taxon>
        <taxon>Euteleostomi</taxon>
        <taxon>Archelosauria</taxon>
        <taxon>Archosauria</taxon>
        <taxon>Dinosauria</taxon>
        <taxon>Saurischia</taxon>
        <taxon>Theropoda</taxon>
        <taxon>Coelurosauria</taxon>
        <taxon>Aves</taxon>
        <taxon>Neognathae</taxon>
        <taxon>Neoaves</taxon>
        <taxon>Telluraves</taxon>
        <taxon>Australaves</taxon>
        <taxon>Passeriformes</taxon>
        <taxon>Sylvioidea</taxon>
        <taxon>Zosteropidae</taxon>
        <taxon>Zosterops</taxon>
    </lineage>
</organism>
<evidence type="ECO:0000256" key="7">
    <source>
        <dbReference type="ARBA" id="ARBA00022777"/>
    </source>
</evidence>
<evidence type="ECO:0000256" key="9">
    <source>
        <dbReference type="ARBA" id="ARBA00022842"/>
    </source>
</evidence>
<dbReference type="SUPFAM" id="SSF56112">
    <property type="entry name" value="Protein kinase-like (PK-like)"/>
    <property type="match status" value="1"/>
</dbReference>
<dbReference type="InterPro" id="IPR017441">
    <property type="entry name" value="Protein_kinase_ATP_BS"/>
</dbReference>
<evidence type="ECO:0000256" key="4">
    <source>
        <dbReference type="ARBA" id="ARBA00022527"/>
    </source>
</evidence>
<dbReference type="Proteomes" id="UP000796761">
    <property type="component" value="Unassembled WGS sequence"/>
</dbReference>
<dbReference type="InterPro" id="IPR000719">
    <property type="entry name" value="Prot_kinase_dom"/>
</dbReference>
<dbReference type="InterPro" id="IPR011009">
    <property type="entry name" value="Kinase-like_dom_sf"/>
</dbReference>
<dbReference type="GO" id="GO:0004674">
    <property type="term" value="F:protein serine/threonine kinase activity"/>
    <property type="evidence" value="ECO:0007669"/>
    <property type="project" value="UniProtKB-KW"/>
</dbReference>
<dbReference type="EC" id="2.7.11.1" evidence="3"/>
<evidence type="ECO:0000256" key="14">
    <source>
        <dbReference type="SAM" id="MobiDB-lite"/>
    </source>
</evidence>
<feature type="compositionally biased region" description="Polar residues" evidence="14">
    <location>
        <begin position="14"/>
        <end position="32"/>
    </location>
</feature>
<keyword evidence="4 13" id="KW-0723">Serine/threonine-protein kinase</keyword>
<name>A0A8K1FWR9_9PASS</name>
<dbReference type="Gene3D" id="1.10.510.10">
    <property type="entry name" value="Transferase(Phosphotransferase) domain 1"/>
    <property type="match status" value="1"/>
</dbReference>
<evidence type="ECO:0000313" key="16">
    <source>
        <dbReference type="EMBL" id="TRZ06307.1"/>
    </source>
</evidence>
<feature type="region of interest" description="Disordered" evidence="14">
    <location>
        <begin position="1"/>
        <end position="75"/>
    </location>
</feature>
<evidence type="ECO:0000256" key="8">
    <source>
        <dbReference type="ARBA" id="ARBA00022840"/>
    </source>
</evidence>
<sequence length="427" mass="47103">MAVQQRPTIHAGTSGCQRTSILPGASTISDSLHPSERLSETCPPAAGAEPVDRSPSSHGLLDSSNTGTTPTIDMAGEGPQVQVVAQSEPGEPSQEQVVEQQVSWSQELAAQSSQDIVPAVPAGNSPCLEMEMILETSRSFLHLQEAAARQPPPTSNYFLVEGQMKKQLQELYELGPQLGSGGFGTVFSGTRLCDGSPVAIKCVAREDVLQWDELPDGTRVPLEIVLLEKVGSGCHNIIQLLNWFEQPDSFLLVMERPERSQDLLAILLEQEFLSEEAARWLFCQVLEAVWHCTACGVLHRDIKLNNLLVDPETGELKLIDFGCGTFLQEQVFRTFAGTHIFSPPEWISLGFYHGHSATIWSLGVLLYVMVCGSLPFREDHDIVSGQLSFRWQVSPECQHLIHWCLSKHYVDRPELEEILCHPWVCGG</sequence>
<protein>
    <recommendedName>
        <fullName evidence="3">non-specific serine/threonine protein kinase</fullName>
        <ecNumber evidence="3">2.7.11.1</ecNumber>
    </recommendedName>
</protein>
<comment type="catalytic activity">
    <reaction evidence="11">
        <text>L-seryl-[protein] + ATP = O-phospho-L-seryl-[protein] + ADP + H(+)</text>
        <dbReference type="Rhea" id="RHEA:17989"/>
        <dbReference type="Rhea" id="RHEA-COMP:9863"/>
        <dbReference type="Rhea" id="RHEA-COMP:11604"/>
        <dbReference type="ChEBI" id="CHEBI:15378"/>
        <dbReference type="ChEBI" id="CHEBI:29999"/>
        <dbReference type="ChEBI" id="CHEBI:30616"/>
        <dbReference type="ChEBI" id="CHEBI:83421"/>
        <dbReference type="ChEBI" id="CHEBI:456216"/>
        <dbReference type="EC" id="2.7.11.1"/>
    </reaction>
</comment>
<reference evidence="16" key="1">
    <citation type="submission" date="2019-04" db="EMBL/GenBank/DDBJ databases">
        <title>Genome assembly of Zosterops borbonicus 15179.</title>
        <authorList>
            <person name="Leroy T."/>
            <person name="Anselmetti Y."/>
            <person name="Tilak M.-K."/>
            <person name="Nabholz B."/>
        </authorList>
    </citation>
    <scope>NUCLEOTIDE SEQUENCE</scope>
    <source>
        <strain evidence="16">HGM_15179</strain>
        <tissue evidence="16">Muscle</tissue>
    </source>
</reference>
<feature type="non-terminal residue" evidence="16">
    <location>
        <position position="427"/>
    </location>
</feature>
<dbReference type="OrthoDB" id="9045514at2759"/>
<evidence type="ECO:0000256" key="13">
    <source>
        <dbReference type="RuleBase" id="RU000304"/>
    </source>
</evidence>
<feature type="binding site" evidence="12">
    <location>
        <position position="201"/>
    </location>
    <ligand>
        <name>ATP</name>
        <dbReference type="ChEBI" id="CHEBI:30616"/>
    </ligand>
</feature>
<dbReference type="PROSITE" id="PS00108">
    <property type="entry name" value="PROTEIN_KINASE_ST"/>
    <property type="match status" value="1"/>
</dbReference>
<dbReference type="SMART" id="SM00220">
    <property type="entry name" value="S_TKc"/>
    <property type="match status" value="1"/>
</dbReference>
<evidence type="ECO:0000256" key="6">
    <source>
        <dbReference type="ARBA" id="ARBA00022741"/>
    </source>
</evidence>
<dbReference type="Gene3D" id="3.30.200.20">
    <property type="entry name" value="Phosphorylase Kinase, domain 1"/>
    <property type="match status" value="1"/>
</dbReference>
<evidence type="ECO:0000256" key="12">
    <source>
        <dbReference type="PROSITE-ProRule" id="PRU10141"/>
    </source>
</evidence>
<gene>
    <name evidence="16" type="ORF">HGM15179_020799</name>
</gene>
<evidence type="ECO:0000256" key="2">
    <source>
        <dbReference type="ARBA" id="ARBA00005505"/>
    </source>
</evidence>